<comment type="caution">
    <text evidence="11">The sequence shown here is derived from an EMBL/GenBank/DDBJ whole genome shotgun (WGS) entry which is preliminary data.</text>
</comment>
<evidence type="ECO:0000259" key="10">
    <source>
        <dbReference type="SMART" id="SM00478"/>
    </source>
</evidence>
<dbReference type="InterPro" id="IPR023170">
    <property type="entry name" value="HhH_base_excis_C"/>
</dbReference>
<evidence type="ECO:0000256" key="1">
    <source>
        <dbReference type="ARBA" id="ARBA00010679"/>
    </source>
</evidence>
<keyword evidence="3" id="KW-0227">DNA damage</keyword>
<comment type="similarity">
    <text evidence="1">Belongs to the type-1 OGG1 family.</text>
</comment>
<dbReference type="Gene3D" id="3.30.310.260">
    <property type="match status" value="1"/>
</dbReference>
<dbReference type="STRING" id="39480.EUAN_20390"/>
<evidence type="ECO:0000256" key="8">
    <source>
        <dbReference type="ARBA" id="ARBA00023295"/>
    </source>
</evidence>
<protein>
    <recommendedName>
        <fullName evidence="2">DNA-(apurinic or apyrimidinic site) lyase</fullName>
        <ecNumber evidence="2">4.2.99.18</ecNumber>
    </recommendedName>
</protein>
<keyword evidence="7" id="KW-0511">Multifunctional enzyme</keyword>
<keyword evidence="8 11" id="KW-0326">Glycosidase</keyword>
<feature type="domain" description="HhH-GPD" evidence="10">
    <location>
        <begin position="123"/>
        <end position="286"/>
    </location>
</feature>
<dbReference type="EC" id="4.2.99.18" evidence="2"/>
<keyword evidence="12" id="KW-1185">Reference proteome</keyword>
<dbReference type="SUPFAM" id="SSF48150">
    <property type="entry name" value="DNA-glycosylase"/>
    <property type="match status" value="1"/>
</dbReference>
<evidence type="ECO:0000313" key="12">
    <source>
        <dbReference type="Proteomes" id="UP000180254"/>
    </source>
</evidence>
<evidence type="ECO:0000256" key="7">
    <source>
        <dbReference type="ARBA" id="ARBA00023268"/>
    </source>
</evidence>
<dbReference type="CDD" id="cd00056">
    <property type="entry name" value="ENDO3c"/>
    <property type="match status" value="1"/>
</dbReference>
<dbReference type="GO" id="GO:0006289">
    <property type="term" value="P:nucleotide-excision repair"/>
    <property type="evidence" value="ECO:0007669"/>
    <property type="project" value="InterPro"/>
</dbReference>
<evidence type="ECO:0000256" key="5">
    <source>
        <dbReference type="ARBA" id="ARBA00023204"/>
    </source>
</evidence>
<keyword evidence="6" id="KW-0456">Lyase</keyword>
<proteinExistence type="inferred from homology"/>
<sequence>MNYKLSETENGVILGGVSDFEPVHIFECGQCFRWNREDDGSYTGVAYGRVINVAKEGDRVVLSNTDRAEFEAVWKGYFDLERDYSEIKRRVSVDEVMEKSVEFGNGIRILAQEPWEMLVSFIISARNSIPNIKKTIEKLSKAFGEKIGEYNGKEYYAFPRPEDLSGLSEGDIRQYGTSFRTKYIMDSAERVLQLGGIDALKDEPTDTAREQLMEFAGVGPKVSDCILLFGLSKYDVFPVDVWVQRVMDEYYTKGAYKNLNKVREYGLEMFGEYAGFGQQYLFYYARENGVGKK</sequence>
<evidence type="ECO:0000256" key="6">
    <source>
        <dbReference type="ARBA" id="ARBA00023239"/>
    </source>
</evidence>
<dbReference type="Gene3D" id="1.10.1670.10">
    <property type="entry name" value="Helix-hairpin-Helix base-excision DNA repair enzymes (C-terminal)"/>
    <property type="match status" value="1"/>
</dbReference>
<dbReference type="InterPro" id="IPR011257">
    <property type="entry name" value="DNA_glycosylase"/>
</dbReference>
<dbReference type="PANTHER" id="PTHR10242">
    <property type="entry name" value="8-OXOGUANINE DNA GLYCOSYLASE"/>
    <property type="match status" value="1"/>
</dbReference>
<dbReference type="AlphaFoldDB" id="A0A1S1V4J0"/>
<evidence type="ECO:0000313" key="11">
    <source>
        <dbReference type="EMBL" id="OHW61601.1"/>
    </source>
</evidence>
<evidence type="ECO:0000256" key="2">
    <source>
        <dbReference type="ARBA" id="ARBA00012720"/>
    </source>
</evidence>
<comment type="catalytic activity">
    <reaction evidence="9">
        <text>2'-deoxyribonucleotide-(2'-deoxyribose 5'-phosphate)-2'-deoxyribonucleotide-DNA = a 3'-end 2'-deoxyribonucleotide-(2,3-dehydro-2,3-deoxyribose 5'-phosphate)-DNA + a 5'-end 5'-phospho-2'-deoxyribonucleoside-DNA + H(+)</text>
        <dbReference type="Rhea" id="RHEA:66592"/>
        <dbReference type="Rhea" id="RHEA-COMP:13180"/>
        <dbReference type="Rhea" id="RHEA-COMP:16897"/>
        <dbReference type="Rhea" id="RHEA-COMP:17067"/>
        <dbReference type="ChEBI" id="CHEBI:15378"/>
        <dbReference type="ChEBI" id="CHEBI:136412"/>
        <dbReference type="ChEBI" id="CHEBI:157695"/>
        <dbReference type="ChEBI" id="CHEBI:167181"/>
        <dbReference type="EC" id="4.2.99.18"/>
    </reaction>
</comment>
<gene>
    <name evidence="11" type="primary">alkA</name>
    <name evidence="11" type="ORF">EUAN_20390</name>
</gene>
<dbReference type="Proteomes" id="UP000180254">
    <property type="component" value="Unassembled WGS sequence"/>
</dbReference>
<evidence type="ECO:0000256" key="4">
    <source>
        <dbReference type="ARBA" id="ARBA00022801"/>
    </source>
</evidence>
<organism evidence="11 12">
    <name type="scientific">Andreesenia angusta</name>
    <dbReference type="NCBI Taxonomy" id="39480"/>
    <lineage>
        <taxon>Bacteria</taxon>
        <taxon>Bacillati</taxon>
        <taxon>Bacillota</taxon>
        <taxon>Tissierellia</taxon>
        <taxon>Tissierellales</taxon>
        <taxon>Gottschalkiaceae</taxon>
        <taxon>Andreesenia</taxon>
    </lineage>
</organism>
<dbReference type="GO" id="GO:0006284">
    <property type="term" value="P:base-excision repair"/>
    <property type="evidence" value="ECO:0007669"/>
    <property type="project" value="InterPro"/>
</dbReference>
<dbReference type="InterPro" id="IPR052054">
    <property type="entry name" value="Oxidative_DNA_repair_enzyme"/>
</dbReference>
<keyword evidence="4 11" id="KW-0378">Hydrolase</keyword>
<dbReference type="GO" id="GO:0008534">
    <property type="term" value="F:oxidized purine nucleobase lesion DNA N-glycosylase activity"/>
    <property type="evidence" value="ECO:0007669"/>
    <property type="project" value="InterPro"/>
</dbReference>
<dbReference type="GO" id="GO:0140078">
    <property type="term" value="F:class I DNA-(apurinic or apyrimidinic site) endonuclease activity"/>
    <property type="evidence" value="ECO:0007669"/>
    <property type="project" value="UniProtKB-EC"/>
</dbReference>
<dbReference type="Pfam" id="PF00730">
    <property type="entry name" value="HhH-GPD"/>
    <property type="match status" value="1"/>
</dbReference>
<keyword evidence="5" id="KW-0234">DNA repair</keyword>
<accession>A0A1S1V4J0</accession>
<dbReference type="PANTHER" id="PTHR10242:SF2">
    <property type="entry name" value="N-GLYCOSYLASE_DNA LYASE"/>
    <property type="match status" value="1"/>
</dbReference>
<dbReference type="InterPro" id="IPR003265">
    <property type="entry name" value="HhH-GPD_domain"/>
</dbReference>
<dbReference type="OrthoDB" id="9798522at2"/>
<dbReference type="Gene3D" id="1.10.340.30">
    <property type="entry name" value="Hypothetical protein, domain 2"/>
    <property type="match status" value="1"/>
</dbReference>
<dbReference type="Pfam" id="PF07934">
    <property type="entry name" value="OGG_N"/>
    <property type="match status" value="1"/>
</dbReference>
<dbReference type="RefSeq" id="WP_084655895.1">
    <property type="nucleotide sequence ID" value="NZ_MKIE01000010.1"/>
</dbReference>
<dbReference type="SUPFAM" id="SSF55945">
    <property type="entry name" value="TATA-box binding protein-like"/>
    <property type="match status" value="1"/>
</dbReference>
<dbReference type="GO" id="GO:0003684">
    <property type="term" value="F:damaged DNA binding"/>
    <property type="evidence" value="ECO:0007669"/>
    <property type="project" value="InterPro"/>
</dbReference>
<dbReference type="EMBL" id="MKIE01000010">
    <property type="protein sequence ID" value="OHW61601.1"/>
    <property type="molecule type" value="Genomic_DNA"/>
</dbReference>
<evidence type="ECO:0000256" key="3">
    <source>
        <dbReference type="ARBA" id="ARBA00022763"/>
    </source>
</evidence>
<dbReference type="InterPro" id="IPR012904">
    <property type="entry name" value="OGG_N"/>
</dbReference>
<name>A0A1S1V4J0_9FIRM</name>
<reference evidence="11 12" key="1">
    <citation type="submission" date="2016-09" db="EMBL/GenBank/DDBJ databases">
        <title>Genome sequence of Eubacterium angustum.</title>
        <authorList>
            <person name="Poehlein A."/>
            <person name="Daniel R."/>
        </authorList>
    </citation>
    <scope>NUCLEOTIDE SEQUENCE [LARGE SCALE GENOMIC DNA]</scope>
    <source>
        <strain evidence="11 12">DSM 1989</strain>
    </source>
</reference>
<evidence type="ECO:0000256" key="9">
    <source>
        <dbReference type="ARBA" id="ARBA00044632"/>
    </source>
</evidence>
<dbReference type="SMART" id="SM00478">
    <property type="entry name" value="ENDO3c"/>
    <property type="match status" value="1"/>
</dbReference>